<organism evidence="1 2">
    <name type="scientific">Physocladia obscura</name>
    <dbReference type="NCBI Taxonomy" id="109957"/>
    <lineage>
        <taxon>Eukaryota</taxon>
        <taxon>Fungi</taxon>
        <taxon>Fungi incertae sedis</taxon>
        <taxon>Chytridiomycota</taxon>
        <taxon>Chytridiomycota incertae sedis</taxon>
        <taxon>Chytridiomycetes</taxon>
        <taxon>Chytridiales</taxon>
        <taxon>Chytriomycetaceae</taxon>
        <taxon>Physocladia</taxon>
    </lineage>
</organism>
<accession>A0AAD5SNB4</accession>
<dbReference type="PANTHER" id="PTHR37827:SF1">
    <property type="entry name" value="HNH DOMAIN-CONTAINING PROTEIN"/>
    <property type="match status" value="1"/>
</dbReference>
<dbReference type="Proteomes" id="UP001211907">
    <property type="component" value="Unassembled WGS sequence"/>
</dbReference>
<evidence type="ECO:0000313" key="1">
    <source>
        <dbReference type="EMBL" id="KAJ3088639.1"/>
    </source>
</evidence>
<reference evidence="1" key="1">
    <citation type="submission" date="2020-05" db="EMBL/GenBank/DDBJ databases">
        <title>Phylogenomic resolution of chytrid fungi.</title>
        <authorList>
            <person name="Stajich J.E."/>
            <person name="Amses K."/>
            <person name="Simmons R."/>
            <person name="Seto K."/>
            <person name="Myers J."/>
            <person name="Bonds A."/>
            <person name="Quandt C.A."/>
            <person name="Barry K."/>
            <person name="Liu P."/>
            <person name="Grigoriev I."/>
            <person name="Longcore J.E."/>
            <person name="James T.Y."/>
        </authorList>
    </citation>
    <scope>NUCLEOTIDE SEQUENCE</scope>
    <source>
        <strain evidence="1">JEL0513</strain>
    </source>
</reference>
<comment type="caution">
    <text evidence="1">The sequence shown here is derived from an EMBL/GenBank/DDBJ whole genome shotgun (WGS) entry which is preliminary data.</text>
</comment>
<dbReference type="AlphaFoldDB" id="A0AAD5SNB4"/>
<dbReference type="PANTHER" id="PTHR37827">
    <property type="entry name" value="TUDOR DOMAIN-CONTAINING PROTEIN"/>
    <property type="match status" value="1"/>
</dbReference>
<dbReference type="EMBL" id="JADGJH010003816">
    <property type="protein sequence ID" value="KAJ3088639.1"/>
    <property type="molecule type" value="Genomic_DNA"/>
</dbReference>
<sequence>MRLQFKLRESVFSAIQTQSSDPAAIDRELTDYIADVIWNSNGYNIASEDSISASIVNEIHGDLMSFGISGNIAESNRITDAILEKWQQKNLEHENEEIKTSGANESDESSDAEYLEPGACEICYRVKKLSFHHLIPRMTHKRVVGKGLFTKNECRTRGIKICSKCHRMLHKTWTHMELALERNTLDKIMESE</sequence>
<gene>
    <name evidence="1" type="ORF">HK100_007984</name>
</gene>
<keyword evidence="2" id="KW-1185">Reference proteome</keyword>
<protein>
    <submittedName>
        <fullName evidence="1">Uncharacterized protein</fullName>
    </submittedName>
</protein>
<feature type="non-terminal residue" evidence="1">
    <location>
        <position position="192"/>
    </location>
</feature>
<evidence type="ECO:0000313" key="2">
    <source>
        <dbReference type="Proteomes" id="UP001211907"/>
    </source>
</evidence>
<name>A0AAD5SNB4_9FUNG</name>
<proteinExistence type="predicted"/>